<sequence length="294" mass="32877">MKVVAIDLDGTLLSEDLTIHEENVRAIREAQQQGSIISIATGRALFDAQNIIEKYGLNCPIIASNGAQIYVDNKKIDEQFMDPHITQPIIQWLNEENTYYQPYLSDKIVVSDRGIHHLEEELHEVVKQDPSFNKDHFWESIKVTIEQNGLQEVRGTIHPTDYDSIVKLMVVSPDTSKLKRAKEYFNQLGGCVVSSSGEFNLEIMSVGVDKGIGLHKLCDYYGTTVKNTVVIGDNLNDMPMFHVAGMGIAMGNAEEELIKIATFKTLSNNECGVAYAFNKYIQENEMVSSGLTGR</sequence>
<dbReference type="Gene3D" id="3.30.1240.10">
    <property type="match status" value="1"/>
</dbReference>
<dbReference type="RefSeq" id="WP_367780466.1">
    <property type="nucleotide sequence ID" value="NZ_JBFMIA010000019.1"/>
</dbReference>
<keyword evidence="1" id="KW-0378">Hydrolase</keyword>
<dbReference type="PANTHER" id="PTHR10000:SF55">
    <property type="entry name" value="5-AMINO-6-(5-PHOSPHO-D-RIBITYLAMINO)URACIL PHOSPHATASE YCSE"/>
    <property type="match status" value="1"/>
</dbReference>
<dbReference type="PROSITE" id="PS01228">
    <property type="entry name" value="COF_1"/>
    <property type="match status" value="1"/>
</dbReference>
<keyword evidence="2" id="KW-1185">Reference proteome</keyword>
<dbReference type="SUPFAM" id="SSF56784">
    <property type="entry name" value="HAD-like"/>
    <property type="match status" value="1"/>
</dbReference>
<evidence type="ECO:0000313" key="2">
    <source>
        <dbReference type="Proteomes" id="UP001556040"/>
    </source>
</evidence>
<dbReference type="PROSITE" id="PS01229">
    <property type="entry name" value="COF_2"/>
    <property type="match status" value="1"/>
</dbReference>
<accession>A0ABV3Q6K5</accession>
<dbReference type="InterPro" id="IPR023214">
    <property type="entry name" value="HAD_sf"/>
</dbReference>
<dbReference type="Gene3D" id="3.40.50.1000">
    <property type="entry name" value="HAD superfamily/HAD-like"/>
    <property type="match status" value="1"/>
</dbReference>
<reference evidence="1 2" key="1">
    <citation type="journal article" date="1979" name="Int. J. Syst. Evol. Microbiol.">
        <title>Bacillus globisporus subsp. marinus subsp. nov.</title>
        <authorList>
            <person name="Liu H."/>
        </authorList>
    </citation>
    <scope>NUCLEOTIDE SEQUENCE [LARGE SCALE GENOMIC DNA]</scope>
    <source>
        <strain evidence="1 2">DSM 1297</strain>
    </source>
</reference>
<evidence type="ECO:0000313" key="1">
    <source>
        <dbReference type="EMBL" id="MEW9502980.1"/>
    </source>
</evidence>
<gene>
    <name evidence="1" type="ORF">AB1471_14400</name>
</gene>
<dbReference type="NCBIfam" id="TIGR01484">
    <property type="entry name" value="HAD-SF-IIB"/>
    <property type="match status" value="1"/>
</dbReference>
<organism evidence="1 2">
    <name type="scientific">Jeotgalibacillus marinus</name>
    <dbReference type="NCBI Taxonomy" id="86667"/>
    <lineage>
        <taxon>Bacteria</taxon>
        <taxon>Bacillati</taxon>
        <taxon>Bacillota</taxon>
        <taxon>Bacilli</taxon>
        <taxon>Bacillales</taxon>
        <taxon>Caryophanaceae</taxon>
        <taxon>Jeotgalibacillus</taxon>
    </lineage>
</organism>
<dbReference type="CDD" id="cd07516">
    <property type="entry name" value="HAD_Pase"/>
    <property type="match status" value="1"/>
</dbReference>
<dbReference type="EC" id="3.1.3.-" evidence="1"/>
<dbReference type="PANTHER" id="PTHR10000">
    <property type="entry name" value="PHOSPHOSERINE PHOSPHATASE"/>
    <property type="match status" value="1"/>
</dbReference>
<dbReference type="SFLD" id="SFLDG01140">
    <property type="entry name" value="C2.B:_Phosphomannomutase_and_P"/>
    <property type="match status" value="1"/>
</dbReference>
<dbReference type="EMBL" id="JBFMIA010000019">
    <property type="protein sequence ID" value="MEW9502980.1"/>
    <property type="molecule type" value="Genomic_DNA"/>
</dbReference>
<protein>
    <submittedName>
        <fullName evidence="1">Cof-type HAD-IIB family hydrolase</fullName>
        <ecNumber evidence="1">3.1.3.-</ecNumber>
    </submittedName>
</protein>
<dbReference type="NCBIfam" id="TIGR00099">
    <property type="entry name" value="Cof-subfamily"/>
    <property type="match status" value="1"/>
</dbReference>
<dbReference type="SFLD" id="SFLDG01144">
    <property type="entry name" value="C2.B.4:_PGP_Like"/>
    <property type="match status" value="1"/>
</dbReference>
<name>A0ABV3Q6K5_9BACL</name>
<dbReference type="SFLD" id="SFLDS00003">
    <property type="entry name" value="Haloacid_Dehalogenase"/>
    <property type="match status" value="1"/>
</dbReference>
<dbReference type="Pfam" id="PF08282">
    <property type="entry name" value="Hydrolase_3"/>
    <property type="match status" value="1"/>
</dbReference>
<dbReference type="InterPro" id="IPR000150">
    <property type="entry name" value="Cof"/>
</dbReference>
<dbReference type="Proteomes" id="UP001556040">
    <property type="component" value="Unassembled WGS sequence"/>
</dbReference>
<comment type="caution">
    <text evidence="1">The sequence shown here is derived from an EMBL/GenBank/DDBJ whole genome shotgun (WGS) entry which is preliminary data.</text>
</comment>
<dbReference type="GO" id="GO:0016787">
    <property type="term" value="F:hydrolase activity"/>
    <property type="evidence" value="ECO:0007669"/>
    <property type="project" value="UniProtKB-KW"/>
</dbReference>
<dbReference type="InterPro" id="IPR006379">
    <property type="entry name" value="HAD-SF_hydro_IIB"/>
</dbReference>
<proteinExistence type="predicted"/>
<dbReference type="InterPro" id="IPR036412">
    <property type="entry name" value="HAD-like_sf"/>
</dbReference>